<organism evidence="4">
    <name type="scientific">Rodentolepis nana</name>
    <name type="common">Dwarf tapeworm</name>
    <name type="synonym">Hymenolepis nana</name>
    <dbReference type="NCBI Taxonomy" id="102285"/>
    <lineage>
        <taxon>Eukaryota</taxon>
        <taxon>Metazoa</taxon>
        <taxon>Spiralia</taxon>
        <taxon>Lophotrochozoa</taxon>
        <taxon>Platyhelminthes</taxon>
        <taxon>Cestoda</taxon>
        <taxon>Eucestoda</taxon>
        <taxon>Cyclophyllidea</taxon>
        <taxon>Hymenolepididae</taxon>
        <taxon>Rodentolepis</taxon>
    </lineage>
</organism>
<protein>
    <submittedName>
        <fullName evidence="2 4">Uncharacterized protein</fullName>
    </submittedName>
</protein>
<dbReference type="AlphaFoldDB" id="A0A0R3TQZ0"/>
<dbReference type="WBParaSite" id="HNAJ_0000997501-mRNA-1">
    <property type="protein sequence ID" value="HNAJ_0000997501-mRNA-1"/>
    <property type="gene ID" value="HNAJ_0000997501"/>
</dbReference>
<proteinExistence type="predicted"/>
<gene>
    <name evidence="2" type="ORF">HNAJ_LOCUS9970</name>
</gene>
<dbReference type="EMBL" id="UZAE01012821">
    <property type="protein sequence ID" value="VDO06857.1"/>
    <property type="molecule type" value="Genomic_DNA"/>
</dbReference>
<evidence type="ECO:0000256" key="1">
    <source>
        <dbReference type="SAM" id="MobiDB-lite"/>
    </source>
</evidence>
<evidence type="ECO:0000313" key="3">
    <source>
        <dbReference type="Proteomes" id="UP000278807"/>
    </source>
</evidence>
<dbReference type="Proteomes" id="UP000278807">
    <property type="component" value="Unassembled WGS sequence"/>
</dbReference>
<evidence type="ECO:0000313" key="2">
    <source>
        <dbReference type="EMBL" id="VDO06857.1"/>
    </source>
</evidence>
<feature type="region of interest" description="Disordered" evidence="1">
    <location>
        <begin position="20"/>
        <end position="55"/>
    </location>
</feature>
<keyword evidence="3" id="KW-1185">Reference proteome</keyword>
<reference evidence="4" key="1">
    <citation type="submission" date="2017-02" db="UniProtKB">
        <authorList>
            <consortium name="WormBaseParasite"/>
        </authorList>
    </citation>
    <scope>IDENTIFICATION</scope>
</reference>
<name>A0A0R3TQZ0_RODNA</name>
<feature type="compositionally biased region" description="Basic and acidic residues" evidence="1">
    <location>
        <begin position="45"/>
        <end position="55"/>
    </location>
</feature>
<feature type="compositionally biased region" description="Basic residues" evidence="1">
    <location>
        <begin position="22"/>
        <end position="44"/>
    </location>
</feature>
<evidence type="ECO:0000313" key="4">
    <source>
        <dbReference type="WBParaSite" id="HNAJ_0000997501-mRNA-1"/>
    </source>
</evidence>
<sequence>MDAISSFTGIQENGSLYNLLQKKQKKKRRFKLPSFARKTRTKQKGGHEASHTEPG</sequence>
<accession>A0A0R3TQZ0</accession>
<reference evidence="2 3" key="2">
    <citation type="submission" date="2018-11" db="EMBL/GenBank/DDBJ databases">
        <authorList>
            <consortium name="Pathogen Informatics"/>
        </authorList>
    </citation>
    <scope>NUCLEOTIDE SEQUENCE [LARGE SCALE GENOMIC DNA]</scope>
</reference>